<dbReference type="GO" id="GO:0051607">
    <property type="term" value="P:defense response to virus"/>
    <property type="evidence" value="ECO:0007669"/>
    <property type="project" value="UniProtKB-KW"/>
</dbReference>
<evidence type="ECO:0000256" key="3">
    <source>
        <dbReference type="ARBA" id="ARBA00022695"/>
    </source>
</evidence>
<comment type="catalytic activity">
    <reaction evidence="9">
        <text>DNA(n) + a 2'-deoxyribonucleoside 5'-triphosphate = DNA(n+1) + diphosphate</text>
        <dbReference type="Rhea" id="RHEA:22508"/>
        <dbReference type="Rhea" id="RHEA-COMP:17339"/>
        <dbReference type="Rhea" id="RHEA-COMP:17340"/>
        <dbReference type="ChEBI" id="CHEBI:33019"/>
        <dbReference type="ChEBI" id="CHEBI:61560"/>
        <dbReference type="ChEBI" id="CHEBI:173112"/>
        <dbReference type="EC" id="2.7.7.49"/>
    </reaction>
</comment>
<keyword evidence="6 14" id="KW-0695">RNA-directed DNA polymerase</keyword>
<proteinExistence type="inferred from homology"/>
<keyword evidence="7" id="KW-0051">Antiviral defense</keyword>
<keyword evidence="5" id="KW-0460">Magnesium</keyword>
<sequence>MTVQPGSLTRQQLYDRIRESSKDEVVLEEMIRLGFWPGNEKQPNLPADLIKRRGEIQREIGELYRQQRLWRDPESALKEMHKRRKKEALLRRKETRRRNAAARHERALAWHERRKTEILYLGAGVSGGLGANEPELGRSPRDGLPEVATPKALADAMGIPLGELRFLAYDRALSRVSHYQRFTIPKKTGGERLISAPMPRLKRAQYWVLDNLLAKAPLHEAAHGFVPGRSILTNAGVHVGREVVVNLDLKDFFPSLTFRRVKGKFRGLGYPEAVATVLALLCTEPDVDELDLDGERLFAARGPRRLPQGAPTSPALTNLVCIRLDKRLTALAGSLGFAYTRYADDMTFSASGEGAAKVAVLLKMVGEIVADEGFTVHPDKTRVMRRGRRQEVTGLTVNERVAVPRDTLRRFRALLHGIDKQGPEGKSWGVARDVFDGALGFAFFVRMVTPEIGEPLVAQVRALAARHGGRDVAAPAISAFRAKAARGEAPLDRWWQPAERPAPKPEPVLAGAAPAPAPNGIRSAPGAAAGTGRPSPEATSVWGPGPARSAPESGSPSVTGSLWRLSIGLLKLAALLMLFSAGMVFAPRLAILGVFALIGVLAYRFIRRG</sequence>
<keyword evidence="15" id="KW-1185">Reference proteome</keyword>
<keyword evidence="12" id="KW-0472">Membrane</keyword>
<dbReference type="PANTHER" id="PTHR34047:SF7">
    <property type="entry name" value="RNA-DIRECTED DNA POLYMERASE"/>
    <property type="match status" value="1"/>
</dbReference>
<dbReference type="EMBL" id="SNZR01000011">
    <property type="protein sequence ID" value="TDR93323.1"/>
    <property type="molecule type" value="Genomic_DNA"/>
</dbReference>
<dbReference type="PROSITE" id="PS50878">
    <property type="entry name" value="RT_POL"/>
    <property type="match status" value="1"/>
</dbReference>
<accession>A0A4R7C5H6</accession>
<dbReference type="PANTHER" id="PTHR34047">
    <property type="entry name" value="NUCLEAR INTRON MATURASE 1, MITOCHONDRIAL-RELATED"/>
    <property type="match status" value="1"/>
</dbReference>
<dbReference type="GO" id="GO:0003964">
    <property type="term" value="F:RNA-directed DNA polymerase activity"/>
    <property type="evidence" value="ECO:0007669"/>
    <property type="project" value="UniProtKB-KW"/>
</dbReference>
<dbReference type="Proteomes" id="UP000295122">
    <property type="component" value="Unassembled WGS sequence"/>
</dbReference>
<evidence type="ECO:0000256" key="5">
    <source>
        <dbReference type="ARBA" id="ARBA00022842"/>
    </source>
</evidence>
<feature type="transmembrane region" description="Helical" evidence="12">
    <location>
        <begin position="589"/>
        <end position="606"/>
    </location>
</feature>
<evidence type="ECO:0000256" key="10">
    <source>
        <dbReference type="SAM" id="Coils"/>
    </source>
</evidence>
<evidence type="ECO:0000259" key="13">
    <source>
        <dbReference type="PROSITE" id="PS50878"/>
    </source>
</evidence>
<dbReference type="Pfam" id="PF00078">
    <property type="entry name" value="RVT_1"/>
    <property type="match status" value="1"/>
</dbReference>
<evidence type="ECO:0000256" key="8">
    <source>
        <dbReference type="ARBA" id="ARBA00034120"/>
    </source>
</evidence>
<dbReference type="CDD" id="cd03487">
    <property type="entry name" value="RT_Bac_retron_II"/>
    <property type="match status" value="1"/>
</dbReference>
<comment type="caution">
    <text evidence="14">The sequence shown here is derived from an EMBL/GenBank/DDBJ whole genome shotgun (WGS) entry which is preliminary data.</text>
</comment>
<organism evidence="14 15">
    <name type="scientific">Enterovirga rhinocerotis</name>
    <dbReference type="NCBI Taxonomy" id="1339210"/>
    <lineage>
        <taxon>Bacteria</taxon>
        <taxon>Pseudomonadati</taxon>
        <taxon>Pseudomonadota</taxon>
        <taxon>Alphaproteobacteria</taxon>
        <taxon>Hyphomicrobiales</taxon>
        <taxon>Methylobacteriaceae</taxon>
        <taxon>Enterovirga</taxon>
    </lineage>
</organism>
<dbReference type="InterPro" id="IPR000477">
    <property type="entry name" value="RT_dom"/>
</dbReference>
<dbReference type="EC" id="2.7.7.49" evidence="1"/>
<keyword evidence="2" id="KW-0808">Transferase</keyword>
<keyword evidence="12" id="KW-0812">Transmembrane</keyword>
<comment type="similarity">
    <text evidence="8">Belongs to the bacterial reverse transcriptase family.</text>
</comment>
<keyword evidence="3" id="KW-0548">Nucleotidyltransferase</keyword>
<dbReference type="GO" id="GO:0003723">
    <property type="term" value="F:RNA binding"/>
    <property type="evidence" value="ECO:0007669"/>
    <property type="project" value="InterPro"/>
</dbReference>
<dbReference type="GO" id="GO:0046872">
    <property type="term" value="F:metal ion binding"/>
    <property type="evidence" value="ECO:0007669"/>
    <property type="project" value="UniProtKB-KW"/>
</dbReference>
<protein>
    <recommendedName>
        <fullName evidence="1">RNA-directed DNA polymerase</fullName>
        <ecNumber evidence="1">2.7.7.49</ecNumber>
    </recommendedName>
</protein>
<keyword evidence="12" id="KW-1133">Transmembrane helix</keyword>
<evidence type="ECO:0000256" key="4">
    <source>
        <dbReference type="ARBA" id="ARBA00022723"/>
    </source>
</evidence>
<dbReference type="InterPro" id="IPR043502">
    <property type="entry name" value="DNA/RNA_pol_sf"/>
</dbReference>
<evidence type="ECO:0000313" key="15">
    <source>
        <dbReference type="Proteomes" id="UP000295122"/>
    </source>
</evidence>
<dbReference type="InterPro" id="IPR051083">
    <property type="entry name" value="GrpII_Intron_Splice-Mob/Def"/>
</dbReference>
<dbReference type="OrthoDB" id="7055795at2"/>
<evidence type="ECO:0000256" key="1">
    <source>
        <dbReference type="ARBA" id="ARBA00012493"/>
    </source>
</evidence>
<keyword evidence="10" id="KW-0175">Coiled coil</keyword>
<keyword evidence="4" id="KW-0479">Metal-binding</keyword>
<evidence type="ECO:0000256" key="11">
    <source>
        <dbReference type="SAM" id="MobiDB-lite"/>
    </source>
</evidence>
<evidence type="ECO:0000256" key="12">
    <source>
        <dbReference type="SAM" id="Phobius"/>
    </source>
</evidence>
<dbReference type="InterPro" id="IPR000123">
    <property type="entry name" value="Reverse_transcriptase_msDNA"/>
</dbReference>
<evidence type="ECO:0000256" key="2">
    <source>
        <dbReference type="ARBA" id="ARBA00022679"/>
    </source>
</evidence>
<feature type="coiled-coil region" evidence="10">
    <location>
        <begin position="78"/>
        <end position="105"/>
    </location>
</feature>
<dbReference type="PRINTS" id="PR00866">
    <property type="entry name" value="RNADNAPOLMS"/>
</dbReference>
<dbReference type="AlphaFoldDB" id="A0A4R7C5H6"/>
<reference evidence="14 15" key="1">
    <citation type="submission" date="2019-03" db="EMBL/GenBank/DDBJ databases">
        <title>Genomic Encyclopedia of Type Strains, Phase IV (KMG-IV): sequencing the most valuable type-strain genomes for metagenomic binning, comparative biology and taxonomic classification.</title>
        <authorList>
            <person name="Goeker M."/>
        </authorList>
    </citation>
    <scope>NUCLEOTIDE SEQUENCE [LARGE SCALE GENOMIC DNA]</scope>
    <source>
        <strain evidence="14 15">DSM 25903</strain>
    </source>
</reference>
<dbReference type="SUPFAM" id="SSF56672">
    <property type="entry name" value="DNA/RNA polymerases"/>
    <property type="match status" value="1"/>
</dbReference>
<feature type="region of interest" description="Disordered" evidence="11">
    <location>
        <begin position="497"/>
        <end position="555"/>
    </location>
</feature>
<name>A0A4R7C5H6_9HYPH</name>
<evidence type="ECO:0000256" key="6">
    <source>
        <dbReference type="ARBA" id="ARBA00022918"/>
    </source>
</evidence>
<feature type="domain" description="Reverse transcriptase" evidence="13">
    <location>
        <begin position="165"/>
        <end position="397"/>
    </location>
</feature>
<evidence type="ECO:0000256" key="7">
    <source>
        <dbReference type="ARBA" id="ARBA00023118"/>
    </source>
</evidence>
<evidence type="ECO:0000313" key="14">
    <source>
        <dbReference type="EMBL" id="TDR93323.1"/>
    </source>
</evidence>
<gene>
    <name evidence="14" type="ORF">EV668_0580</name>
</gene>
<dbReference type="RefSeq" id="WP_133768333.1">
    <property type="nucleotide sequence ID" value="NZ_SNZR01000011.1"/>
</dbReference>
<evidence type="ECO:0000256" key="9">
    <source>
        <dbReference type="ARBA" id="ARBA00048173"/>
    </source>
</evidence>